<dbReference type="Pfam" id="PF07589">
    <property type="entry name" value="PEP-CTERM"/>
    <property type="match status" value="1"/>
</dbReference>
<sequence length="272" mass="27218" precursor="true">MRNIKRLAVSAALACFALSQSASAAIVYTEDFEGGTVGTALNTLNGPTGNWGGGASGNISQASIGSGTEFGAASQYLDFSRTTAGFSFMDHSAPVPDVGLNTPVTFSFDLYAASAAAFPTYLRAVASGDTGNLDYTDIGTGTFSSGGTSVGTDWNFGTAAHFDIVATLTAVGDGADGTTTSAAGVIDVFVDGTQTVFAQAMSFPGGGGAGAGSTVIDGFALWANADATAATTTNRVLIDNVVVSVTAVPEPSTFALLGLGSLGLVASRRRRK</sequence>
<evidence type="ECO:0000256" key="1">
    <source>
        <dbReference type="SAM" id="SignalP"/>
    </source>
</evidence>
<feature type="signal peptide" evidence="1">
    <location>
        <begin position="1"/>
        <end position="24"/>
    </location>
</feature>
<evidence type="ECO:0000313" key="4">
    <source>
        <dbReference type="Proteomes" id="UP000315010"/>
    </source>
</evidence>
<reference evidence="3 4" key="1">
    <citation type="submission" date="2019-02" db="EMBL/GenBank/DDBJ databases">
        <title>Deep-cultivation of Planctomycetes and their phenomic and genomic characterization uncovers novel biology.</title>
        <authorList>
            <person name="Wiegand S."/>
            <person name="Jogler M."/>
            <person name="Boedeker C."/>
            <person name="Pinto D."/>
            <person name="Vollmers J."/>
            <person name="Rivas-Marin E."/>
            <person name="Kohn T."/>
            <person name="Peeters S.H."/>
            <person name="Heuer A."/>
            <person name="Rast P."/>
            <person name="Oberbeckmann S."/>
            <person name="Bunk B."/>
            <person name="Jeske O."/>
            <person name="Meyerdierks A."/>
            <person name="Storesund J.E."/>
            <person name="Kallscheuer N."/>
            <person name="Luecker S."/>
            <person name="Lage O.M."/>
            <person name="Pohl T."/>
            <person name="Merkel B.J."/>
            <person name="Hornburger P."/>
            <person name="Mueller R.-W."/>
            <person name="Bruemmer F."/>
            <person name="Labrenz M."/>
            <person name="Spormann A.M."/>
            <person name="Op Den Camp H."/>
            <person name="Overmann J."/>
            <person name="Amann R."/>
            <person name="Jetten M.S.M."/>
            <person name="Mascher T."/>
            <person name="Medema M.H."/>
            <person name="Devos D.P."/>
            <person name="Kaster A.-K."/>
            <person name="Ovreas L."/>
            <person name="Rohde M."/>
            <person name="Galperin M.Y."/>
            <person name="Jogler C."/>
        </authorList>
    </citation>
    <scope>NUCLEOTIDE SEQUENCE [LARGE SCALE GENOMIC DNA]</scope>
    <source>
        <strain evidence="3 4">CA13</strain>
    </source>
</reference>
<dbReference type="Proteomes" id="UP000315010">
    <property type="component" value="Unassembled WGS sequence"/>
</dbReference>
<evidence type="ECO:0000259" key="2">
    <source>
        <dbReference type="Pfam" id="PF07589"/>
    </source>
</evidence>
<dbReference type="RefSeq" id="WP_146404494.1">
    <property type="nucleotide sequence ID" value="NZ_SJPJ01000002.1"/>
</dbReference>
<accession>A0A5C5YPQ3</accession>
<comment type="caution">
    <text evidence="3">The sequence shown here is derived from an EMBL/GenBank/DDBJ whole genome shotgun (WGS) entry which is preliminary data.</text>
</comment>
<evidence type="ECO:0000313" key="3">
    <source>
        <dbReference type="EMBL" id="TWT76758.1"/>
    </source>
</evidence>
<name>A0A5C5YPQ3_9BACT</name>
<feature type="domain" description="Ice-binding protein C-terminal" evidence="2">
    <location>
        <begin position="247"/>
        <end position="270"/>
    </location>
</feature>
<gene>
    <name evidence="3" type="ORF">CA13_72570</name>
</gene>
<feature type="chain" id="PRO_5022861179" evidence="1">
    <location>
        <begin position="25"/>
        <end position="272"/>
    </location>
</feature>
<organism evidence="3 4">
    <name type="scientific">Novipirellula herctigrandis</name>
    <dbReference type="NCBI Taxonomy" id="2527986"/>
    <lineage>
        <taxon>Bacteria</taxon>
        <taxon>Pseudomonadati</taxon>
        <taxon>Planctomycetota</taxon>
        <taxon>Planctomycetia</taxon>
        <taxon>Pirellulales</taxon>
        <taxon>Pirellulaceae</taxon>
        <taxon>Novipirellula</taxon>
    </lineage>
</organism>
<protein>
    <submittedName>
        <fullName evidence="3">PEP-CTERM motif protein</fullName>
    </submittedName>
</protein>
<dbReference type="EMBL" id="SJPJ01000002">
    <property type="protein sequence ID" value="TWT76758.1"/>
    <property type="molecule type" value="Genomic_DNA"/>
</dbReference>
<dbReference type="InterPro" id="IPR013424">
    <property type="entry name" value="Ice-binding_C"/>
</dbReference>
<proteinExistence type="predicted"/>
<keyword evidence="4" id="KW-1185">Reference proteome</keyword>
<dbReference type="NCBIfam" id="TIGR02595">
    <property type="entry name" value="PEP_CTERM"/>
    <property type="match status" value="1"/>
</dbReference>
<dbReference type="AlphaFoldDB" id="A0A5C5YPQ3"/>
<keyword evidence="1" id="KW-0732">Signal</keyword>